<dbReference type="Proteomes" id="UP000316270">
    <property type="component" value="Chromosome 1"/>
</dbReference>
<gene>
    <name evidence="2" type="ORF">FKW77_010879</name>
</gene>
<dbReference type="AlphaFoldDB" id="A0A517KYQ1"/>
<proteinExistence type="predicted"/>
<evidence type="ECO:0000313" key="3">
    <source>
        <dbReference type="Proteomes" id="UP000316270"/>
    </source>
</evidence>
<protein>
    <recommendedName>
        <fullName evidence="1">Pyridoxamine 5'-phosphate oxidase N-terminal domain-containing protein</fullName>
    </recommendedName>
</protein>
<dbReference type="Pfam" id="PF01243">
    <property type="entry name" value="PNPOx_N"/>
    <property type="match status" value="1"/>
</dbReference>
<dbReference type="GO" id="GO:0005737">
    <property type="term" value="C:cytoplasm"/>
    <property type="evidence" value="ECO:0007669"/>
    <property type="project" value="TreeGrafter"/>
</dbReference>
<name>A0A517KYQ1_9PEZI</name>
<dbReference type="OrthoDB" id="5300823at2759"/>
<dbReference type="Gene3D" id="2.30.110.10">
    <property type="entry name" value="Electron Transport, Fmn-binding Protein, Chain A"/>
    <property type="match status" value="1"/>
</dbReference>
<dbReference type="PANTHER" id="PTHR28040:SF1">
    <property type="entry name" value="PYRIDOXAMINE 5'-PHOSPHATE OXIDASE YLR456W HOMOLOG-RELATED"/>
    <property type="match status" value="1"/>
</dbReference>
<dbReference type="InterPro" id="IPR011576">
    <property type="entry name" value="Pyridox_Oxase_N"/>
</dbReference>
<keyword evidence="3" id="KW-1185">Reference proteome</keyword>
<accession>A0A517KYQ1</accession>
<dbReference type="InterPro" id="IPR012349">
    <property type="entry name" value="Split_barrel_FMN-bd"/>
</dbReference>
<dbReference type="STRING" id="50376.A0A517KYQ1"/>
<dbReference type="PANTHER" id="PTHR28040">
    <property type="entry name" value="PYRIDOXAMINE 5'-PHOSPHATE OXIDASE YLR456W HOMOLOG-RELATED"/>
    <property type="match status" value="1"/>
</dbReference>
<dbReference type="SUPFAM" id="SSF50475">
    <property type="entry name" value="FMN-binding split barrel"/>
    <property type="match status" value="1"/>
</dbReference>
<dbReference type="EMBL" id="CP042185">
    <property type="protein sequence ID" value="QDS68512.1"/>
    <property type="molecule type" value="Genomic_DNA"/>
</dbReference>
<evidence type="ECO:0000313" key="2">
    <source>
        <dbReference type="EMBL" id="QDS68512.1"/>
    </source>
</evidence>
<organism evidence="2 3">
    <name type="scientific">Venturia effusa</name>
    <dbReference type="NCBI Taxonomy" id="50376"/>
    <lineage>
        <taxon>Eukaryota</taxon>
        <taxon>Fungi</taxon>
        <taxon>Dikarya</taxon>
        <taxon>Ascomycota</taxon>
        <taxon>Pezizomycotina</taxon>
        <taxon>Dothideomycetes</taxon>
        <taxon>Pleosporomycetidae</taxon>
        <taxon>Venturiales</taxon>
        <taxon>Venturiaceae</taxon>
        <taxon>Venturia</taxon>
    </lineage>
</organism>
<feature type="domain" description="Pyridoxamine 5'-phosphate oxidase N-terminal" evidence="1">
    <location>
        <begin position="15"/>
        <end position="149"/>
    </location>
</feature>
<reference evidence="2 3" key="1">
    <citation type="submission" date="2019-07" db="EMBL/GenBank/DDBJ databases">
        <title>Finished genome of Venturia effusa.</title>
        <authorList>
            <person name="Young C.A."/>
            <person name="Cox M.P."/>
            <person name="Ganley A.R.D."/>
            <person name="David W.J."/>
        </authorList>
    </citation>
    <scope>NUCLEOTIDE SEQUENCE [LARGE SCALE GENOMIC DNA]</scope>
    <source>
        <strain evidence="3">albino</strain>
    </source>
</reference>
<dbReference type="GO" id="GO:0005634">
    <property type="term" value="C:nucleus"/>
    <property type="evidence" value="ECO:0007669"/>
    <property type="project" value="TreeGrafter"/>
</dbReference>
<sequence>MPPINIANTASSTGLPEEVVTCLNNARFLHLATSNNDYPHVSLMKYTYLPSTPFSSTPTIIMTTPPSSQKTMNLEVNPRVSILVHDWVSHRPPTLSSSPGAGIASATDHHRSSLASLLLSLNTASLSRISVSLNGTARFLEPGTEEETWCKTQHREHNRFGEASEQGSLGAGAEDQGAGSYISGEQVKVVVVKIKGGRISDSNETVTDFILQYENSSPGNAVGNHV</sequence>
<evidence type="ECO:0000259" key="1">
    <source>
        <dbReference type="Pfam" id="PF01243"/>
    </source>
</evidence>
<dbReference type="InterPro" id="IPR052841">
    <property type="entry name" value="PMP_oxidase-like"/>
</dbReference>